<evidence type="ECO:0000313" key="1">
    <source>
        <dbReference type="EMBL" id="JAB65803.1"/>
    </source>
</evidence>
<proteinExistence type="predicted"/>
<reference evidence="1" key="1">
    <citation type="submission" date="2013-07" db="EMBL/GenBank/DDBJ databases">
        <title>Midgut Transcriptome Profiling of Anoplphora glabripennis, a Lignocellulose Degrading, Wood-Boring Cerambycid.</title>
        <authorList>
            <person name="Scully E.D."/>
            <person name="Hoover K."/>
            <person name="Carlson J.E."/>
            <person name="Tien M."/>
            <person name="Geib S.M."/>
        </authorList>
    </citation>
    <scope>NUCLEOTIDE SEQUENCE</scope>
</reference>
<name>V5GZ87_ANOGL</name>
<evidence type="ECO:0008006" key="2">
    <source>
        <dbReference type="Google" id="ProtNLM"/>
    </source>
</evidence>
<dbReference type="GO" id="GO:0003676">
    <property type="term" value="F:nucleic acid binding"/>
    <property type="evidence" value="ECO:0007669"/>
    <property type="project" value="InterPro"/>
</dbReference>
<sequence length="113" mass="13306">YKFLGWNNWYSRDRPFFFKALTGEMYLNFLENELPLLLENLNLALRNSFWFQHDGVPPHIHINVQNYLNKWKRNQWIGRGGPIVWPDCAARSPDLTPRADGLLFVGICLKTSI</sequence>
<dbReference type="AlphaFoldDB" id="V5GZ87"/>
<dbReference type="EMBL" id="GALX01002663">
    <property type="protein sequence ID" value="JAB65803.1"/>
    <property type="molecule type" value="Transcribed_RNA"/>
</dbReference>
<feature type="non-terminal residue" evidence="1">
    <location>
        <position position="1"/>
    </location>
</feature>
<accession>V5GZ87</accession>
<dbReference type="Gene3D" id="3.30.420.10">
    <property type="entry name" value="Ribonuclease H-like superfamily/Ribonuclease H"/>
    <property type="match status" value="1"/>
</dbReference>
<dbReference type="PANTHER" id="PTHR47326">
    <property type="entry name" value="TRANSPOSABLE ELEMENT TC3 TRANSPOSASE-LIKE PROTEIN"/>
    <property type="match status" value="1"/>
</dbReference>
<organism evidence="1">
    <name type="scientific">Anoplophora glabripennis</name>
    <name type="common">Asian longhorn beetle</name>
    <name type="synonym">Anoplophora nobilis</name>
    <dbReference type="NCBI Taxonomy" id="217634"/>
    <lineage>
        <taxon>Eukaryota</taxon>
        <taxon>Metazoa</taxon>
        <taxon>Ecdysozoa</taxon>
        <taxon>Arthropoda</taxon>
        <taxon>Hexapoda</taxon>
        <taxon>Insecta</taxon>
        <taxon>Pterygota</taxon>
        <taxon>Neoptera</taxon>
        <taxon>Endopterygota</taxon>
        <taxon>Coleoptera</taxon>
        <taxon>Polyphaga</taxon>
        <taxon>Cucujiformia</taxon>
        <taxon>Chrysomeloidea</taxon>
        <taxon>Cerambycidae</taxon>
        <taxon>Lamiinae</taxon>
        <taxon>Lamiini</taxon>
        <taxon>Anoplophora</taxon>
    </lineage>
</organism>
<dbReference type="InterPro" id="IPR036397">
    <property type="entry name" value="RNaseH_sf"/>
</dbReference>
<protein>
    <recommendedName>
        <fullName evidence="2">Transposable element Tc3 transposase</fullName>
    </recommendedName>
</protein>
<dbReference type="PANTHER" id="PTHR47326:SF1">
    <property type="entry name" value="HTH PSQ-TYPE DOMAIN-CONTAINING PROTEIN"/>
    <property type="match status" value="1"/>
</dbReference>